<keyword evidence="5 6" id="KW-0349">Heme</keyword>
<dbReference type="InterPro" id="IPR002401">
    <property type="entry name" value="Cyt_P450_E_grp-I"/>
</dbReference>
<dbReference type="GO" id="GO:0006629">
    <property type="term" value="P:lipid metabolic process"/>
    <property type="evidence" value="ECO:0007669"/>
    <property type="project" value="UniProtKB-ARBA"/>
</dbReference>
<dbReference type="GO" id="GO:0005506">
    <property type="term" value="F:iron ion binding"/>
    <property type="evidence" value="ECO:0007669"/>
    <property type="project" value="InterPro"/>
</dbReference>
<evidence type="ECO:0000256" key="4">
    <source>
        <dbReference type="ARBA" id="ARBA00023004"/>
    </source>
</evidence>
<dbReference type="InterPro" id="IPR017972">
    <property type="entry name" value="Cyt_P450_CS"/>
</dbReference>
<keyword evidence="4 5" id="KW-0408">Iron</keyword>
<evidence type="ECO:0000256" key="6">
    <source>
        <dbReference type="RuleBase" id="RU000461"/>
    </source>
</evidence>
<dbReference type="EMBL" id="GCHX01419126">
    <property type="protein sequence ID" value="JAI17631.1"/>
    <property type="molecule type" value="Transcribed_RNA"/>
</dbReference>
<evidence type="ECO:0000256" key="1">
    <source>
        <dbReference type="ARBA" id="ARBA00010617"/>
    </source>
</evidence>
<organism evidence="7">
    <name type="scientific">Picea glauca</name>
    <name type="common">White spruce</name>
    <name type="synonym">Pinus glauca</name>
    <dbReference type="NCBI Taxonomy" id="3330"/>
    <lineage>
        <taxon>Eukaryota</taxon>
        <taxon>Viridiplantae</taxon>
        <taxon>Streptophyta</taxon>
        <taxon>Embryophyta</taxon>
        <taxon>Tracheophyta</taxon>
        <taxon>Spermatophyta</taxon>
        <taxon>Pinopsida</taxon>
        <taxon>Pinidae</taxon>
        <taxon>Conifers I</taxon>
        <taxon>Pinales</taxon>
        <taxon>Pinaceae</taxon>
        <taxon>Picea</taxon>
    </lineage>
</organism>
<name>A0A0G7ZNT9_PICGL</name>
<dbReference type="CDD" id="cd11064">
    <property type="entry name" value="CYP86A"/>
    <property type="match status" value="1"/>
</dbReference>
<proteinExistence type="inferred from homology"/>
<dbReference type="InterPro" id="IPR001128">
    <property type="entry name" value="Cyt_P450"/>
</dbReference>
<keyword evidence="2 5" id="KW-0479">Metal-binding</keyword>
<dbReference type="Pfam" id="PF00067">
    <property type="entry name" value="p450"/>
    <property type="match status" value="1"/>
</dbReference>
<comment type="similarity">
    <text evidence="1 6">Belongs to the cytochrome P450 family.</text>
</comment>
<evidence type="ECO:0000256" key="3">
    <source>
        <dbReference type="ARBA" id="ARBA00023002"/>
    </source>
</evidence>
<dbReference type="GO" id="GO:0020037">
    <property type="term" value="F:heme binding"/>
    <property type="evidence" value="ECO:0007669"/>
    <property type="project" value="InterPro"/>
</dbReference>
<keyword evidence="3 6" id="KW-0560">Oxidoreductase</keyword>
<dbReference type="Gene3D" id="1.10.630.10">
    <property type="entry name" value="Cytochrome P450"/>
    <property type="match status" value="1"/>
</dbReference>
<dbReference type="PRINTS" id="PR00463">
    <property type="entry name" value="EP450I"/>
</dbReference>
<evidence type="ECO:0000256" key="2">
    <source>
        <dbReference type="ARBA" id="ARBA00022723"/>
    </source>
</evidence>
<protein>
    <submittedName>
        <fullName evidence="7">Cytochrome P450 CYP86K6</fullName>
    </submittedName>
</protein>
<dbReference type="PANTHER" id="PTHR24296">
    <property type="entry name" value="CYTOCHROME P450"/>
    <property type="match status" value="1"/>
</dbReference>
<evidence type="ECO:0000256" key="5">
    <source>
        <dbReference type="PIRSR" id="PIRSR602401-1"/>
    </source>
</evidence>
<accession>A0A0G7ZNT9</accession>
<dbReference type="PRINTS" id="PR00385">
    <property type="entry name" value="P450"/>
</dbReference>
<dbReference type="GO" id="GO:0004497">
    <property type="term" value="F:monooxygenase activity"/>
    <property type="evidence" value="ECO:0007669"/>
    <property type="project" value="UniProtKB-KW"/>
</dbReference>
<keyword evidence="6" id="KW-0503">Monooxygenase</keyword>
<sequence length="513" mass="59037">MEIMFCMALFIAVIISGYFMKLKRNKGYPVNWPVFGMVPSLLWNLSNRYDWATGILSRNNGTFRFKGPWGSDSLFEVVTCSPENLEYILKTEFLNFPKGRYFNSVFFDVFGDGLFTVDGELWKRQRKSVAMVLASRNSRGQNINEIQNLILERLIPVLEDSRMNLSSLDLQDVFLRLSFDSVCYIISGKDAGCLSPGLLEIPFVRAFDEAIESCTYRLIFLPILWKLMKIFNVGFEQKHSKVMGTVRGFASKMVKARRAELENMNEENRVKCADILSTWIRLEAEEGRCASDKSLEDLGLSIILAGRDTAALQLSWLFWLLDQYPKVEEKILSELSHILKDKYGIKPYDVNTVRFSMDDLKLMQYLQAALCESLRLYPAVPVNYREALRDLVLPDGTFVKKGSKVLVLIYATNRMESVWGKDAREFKPERWINQYGICVKESDYKYPVFNAGPRLCLGRDLAYVNMKSVAAHILLRYRVRVDPDHPVKPNFGPTLFMEHGLKVTLQPRRDLSP</sequence>
<dbReference type="GO" id="GO:0016705">
    <property type="term" value="F:oxidoreductase activity, acting on paired donors, with incorporation or reduction of molecular oxygen"/>
    <property type="evidence" value="ECO:0007669"/>
    <property type="project" value="InterPro"/>
</dbReference>
<comment type="cofactor">
    <cofactor evidence="5">
        <name>heme</name>
        <dbReference type="ChEBI" id="CHEBI:30413"/>
    </cofactor>
</comment>
<gene>
    <name evidence="7" type="primary">cytochrome P450 CYP86K6</name>
</gene>
<evidence type="ECO:0000313" key="7">
    <source>
        <dbReference type="EMBL" id="JAI17631.1"/>
    </source>
</evidence>
<dbReference type="PROSITE" id="PS00086">
    <property type="entry name" value="CYTOCHROME_P450"/>
    <property type="match status" value="1"/>
</dbReference>
<dbReference type="SUPFAM" id="SSF48264">
    <property type="entry name" value="Cytochrome P450"/>
    <property type="match status" value="1"/>
</dbReference>
<reference evidence="7" key="1">
    <citation type="journal article" date="2015" name="Plant J.">
        <title>Improved white spruce (Picea glauca) genome assemblies and annotation of large gene families of conifer terpenoid and phenolic defense metabolism.</title>
        <authorList>
            <person name="Warren R.L."/>
            <person name="Keeling C.I."/>
            <person name="Yuen M.M."/>
            <person name="Raymond A."/>
            <person name="Taylor G.A."/>
            <person name="Vandervalk B.P."/>
            <person name="Mohamadi H."/>
            <person name="Paulino D."/>
            <person name="Chiu R."/>
            <person name="Jackman S.D."/>
            <person name="Robertson G."/>
            <person name="Yang C."/>
            <person name="Hoffmann M."/>
            <person name="Weigel D."/>
            <person name="Nelson D.R."/>
            <person name="Ritland C."/>
            <person name="Isabel N."/>
            <person name="Jaquish B."/>
            <person name="Yanchuk A."/>
            <person name="Bousquet J."/>
            <person name="Jones S.J."/>
            <person name="MacKay J."/>
            <person name="Birol I."/>
            <person name="Bohlmann J."/>
        </authorList>
    </citation>
    <scope>NUCLEOTIDE SEQUENCE</scope>
</reference>
<dbReference type="AlphaFoldDB" id="A0A0G7ZNT9"/>
<feature type="binding site" description="axial binding residue" evidence="5">
    <location>
        <position position="456"/>
    </location>
    <ligand>
        <name>heme</name>
        <dbReference type="ChEBI" id="CHEBI:30413"/>
    </ligand>
    <ligandPart>
        <name>Fe</name>
        <dbReference type="ChEBI" id="CHEBI:18248"/>
    </ligandPart>
</feature>
<dbReference type="InterPro" id="IPR036396">
    <property type="entry name" value="Cyt_P450_sf"/>
</dbReference>